<comment type="caution">
    <text evidence="1">The sequence shown here is derived from an EMBL/GenBank/DDBJ whole genome shotgun (WGS) entry which is preliminary data.</text>
</comment>
<protein>
    <submittedName>
        <fullName evidence="1">Uncharacterized protein</fullName>
    </submittedName>
</protein>
<organism evidence="1 2">
    <name type="scientific">Dendrobium chrysotoxum</name>
    <name type="common">Orchid</name>
    <dbReference type="NCBI Taxonomy" id="161865"/>
    <lineage>
        <taxon>Eukaryota</taxon>
        <taxon>Viridiplantae</taxon>
        <taxon>Streptophyta</taxon>
        <taxon>Embryophyta</taxon>
        <taxon>Tracheophyta</taxon>
        <taxon>Spermatophyta</taxon>
        <taxon>Magnoliopsida</taxon>
        <taxon>Liliopsida</taxon>
        <taxon>Asparagales</taxon>
        <taxon>Orchidaceae</taxon>
        <taxon>Epidendroideae</taxon>
        <taxon>Malaxideae</taxon>
        <taxon>Dendrobiinae</taxon>
        <taxon>Dendrobium</taxon>
    </lineage>
</organism>
<keyword evidence="2" id="KW-1185">Reference proteome</keyword>
<evidence type="ECO:0000313" key="2">
    <source>
        <dbReference type="Proteomes" id="UP000775213"/>
    </source>
</evidence>
<sequence>MHTALTFAFLAPTPSNSELIKSLSRTLLLHFPGLIALLGGNPHTPCLILGAVKAELYLWKR</sequence>
<dbReference type="Proteomes" id="UP000775213">
    <property type="component" value="Unassembled WGS sequence"/>
</dbReference>
<evidence type="ECO:0000313" key="1">
    <source>
        <dbReference type="EMBL" id="KAH0465474.1"/>
    </source>
</evidence>
<accession>A0AAV7HBI2</accession>
<dbReference type="AlphaFoldDB" id="A0AAV7HBI2"/>
<name>A0AAV7HBI2_DENCH</name>
<reference evidence="1 2" key="1">
    <citation type="journal article" date="2021" name="Hortic Res">
        <title>Chromosome-scale assembly of the Dendrobium chrysotoxum genome enhances the understanding of orchid evolution.</title>
        <authorList>
            <person name="Zhang Y."/>
            <person name="Zhang G.Q."/>
            <person name="Zhang D."/>
            <person name="Liu X.D."/>
            <person name="Xu X.Y."/>
            <person name="Sun W.H."/>
            <person name="Yu X."/>
            <person name="Zhu X."/>
            <person name="Wang Z.W."/>
            <person name="Zhao X."/>
            <person name="Zhong W.Y."/>
            <person name="Chen H."/>
            <person name="Yin W.L."/>
            <person name="Huang T."/>
            <person name="Niu S.C."/>
            <person name="Liu Z.J."/>
        </authorList>
    </citation>
    <scope>NUCLEOTIDE SEQUENCE [LARGE SCALE GENOMIC DNA]</scope>
    <source>
        <strain evidence="1">Lindl</strain>
    </source>
</reference>
<dbReference type="EMBL" id="JAGFBR010000006">
    <property type="protein sequence ID" value="KAH0465474.1"/>
    <property type="molecule type" value="Genomic_DNA"/>
</dbReference>
<gene>
    <name evidence="1" type="ORF">IEQ34_005577</name>
</gene>
<proteinExistence type="predicted"/>